<evidence type="ECO:0000313" key="9">
    <source>
        <dbReference type="EMBL" id="PRW58840.1"/>
    </source>
</evidence>
<feature type="region of interest" description="Disordered" evidence="7">
    <location>
        <begin position="1"/>
        <end position="23"/>
    </location>
</feature>
<dbReference type="PANTHER" id="PTHR43266">
    <property type="entry name" value="MACROLIDE-EFFLUX PROTEIN"/>
    <property type="match status" value="1"/>
</dbReference>
<proteinExistence type="predicted"/>
<accession>A0A2P6TXR5</accession>
<feature type="compositionally biased region" description="Gly residues" evidence="7">
    <location>
        <begin position="1"/>
        <end position="13"/>
    </location>
</feature>
<evidence type="ECO:0000256" key="8">
    <source>
        <dbReference type="SAM" id="Phobius"/>
    </source>
</evidence>
<name>A0A2P6TXR5_CHLSO</name>
<dbReference type="Pfam" id="PF05977">
    <property type="entry name" value="MFS_3"/>
    <property type="match status" value="1"/>
</dbReference>
<keyword evidence="10" id="KW-1185">Reference proteome</keyword>
<keyword evidence="6 8" id="KW-0472">Membrane</keyword>
<dbReference type="PANTHER" id="PTHR43266:SF2">
    <property type="entry name" value="MAJOR FACILITATOR SUPERFAMILY (MFS) PROFILE DOMAIN-CONTAINING PROTEIN"/>
    <property type="match status" value="1"/>
</dbReference>
<keyword evidence="4 8" id="KW-0812">Transmembrane</keyword>
<feature type="region of interest" description="Disordered" evidence="7">
    <location>
        <begin position="320"/>
        <end position="343"/>
    </location>
</feature>
<evidence type="ECO:0000256" key="5">
    <source>
        <dbReference type="ARBA" id="ARBA00022989"/>
    </source>
</evidence>
<feature type="transmembrane region" description="Helical" evidence="8">
    <location>
        <begin position="517"/>
        <end position="538"/>
    </location>
</feature>
<dbReference type="AlphaFoldDB" id="A0A2P6TXR5"/>
<keyword evidence="2" id="KW-0813">Transport</keyword>
<feature type="region of interest" description="Disordered" evidence="7">
    <location>
        <begin position="253"/>
        <end position="304"/>
    </location>
</feature>
<feature type="transmembrane region" description="Helical" evidence="8">
    <location>
        <begin position="108"/>
        <end position="131"/>
    </location>
</feature>
<keyword evidence="5 8" id="KW-1133">Transmembrane helix</keyword>
<dbReference type="InterPro" id="IPR010290">
    <property type="entry name" value="TM_effector"/>
</dbReference>
<evidence type="ECO:0000256" key="2">
    <source>
        <dbReference type="ARBA" id="ARBA00022448"/>
    </source>
</evidence>
<feature type="transmembrane region" description="Helical" evidence="8">
    <location>
        <begin position="477"/>
        <end position="496"/>
    </location>
</feature>
<feature type="transmembrane region" description="Helical" evidence="8">
    <location>
        <begin position="422"/>
        <end position="444"/>
    </location>
</feature>
<dbReference type="EMBL" id="LHPG02000004">
    <property type="protein sequence ID" value="PRW58840.1"/>
    <property type="molecule type" value="Genomic_DNA"/>
</dbReference>
<evidence type="ECO:0000256" key="7">
    <source>
        <dbReference type="SAM" id="MobiDB-lite"/>
    </source>
</evidence>
<feature type="transmembrane region" description="Helical" evidence="8">
    <location>
        <begin position="382"/>
        <end position="402"/>
    </location>
</feature>
<organism evidence="9 10">
    <name type="scientific">Chlorella sorokiniana</name>
    <name type="common">Freshwater green alga</name>
    <dbReference type="NCBI Taxonomy" id="3076"/>
    <lineage>
        <taxon>Eukaryota</taxon>
        <taxon>Viridiplantae</taxon>
        <taxon>Chlorophyta</taxon>
        <taxon>core chlorophytes</taxon>
        <taxon>Trebouxiophyceae</taxon>
        <taxon>Chlorellales</taxon>
        <taxon>Chlorellaceae</taxon>
        <taxon>Chlorella clade</taxon>
        <taxon>Chlorella</taxon>
    </lineage>
</organism>
<dbReference type="OrthoDB" id="46230at2759"/>
<evidence type="ECO:0000256" key="1">
    <source>
        <dbReference type="ARBA" id="ARBA00004651"/>
    </source>
</evidence>
<keyword evidence="3" id="KW-1003">Cell membrane</keyword>
<dbReference type="Proteomes" id="UP000239899">
    <property type="component" value="Unassembled WGS sequence"/>
</dbReference>
<feature type="transmembrane region" description="Helical" evidence="8">
    <location>
        <begin position="78"/>
        <end position="101"/>
    </location>
</feature>
<dbReference type="Gene3D" id="1.20.1250.20">
    <property type="entry name" value="MFS general substrate transporter like domains"/>
    <property type="match status" value="1"/>
</dbReference>
<comment type="caution">
    <text evidence="9">The sequence shown here is derived from an EMBL/GenBank/DDBJ whole genome shotgun (WGS) entry which is preliminary data.</text>
</comment>
<sequence length="587" mass="61053">MAGEPGSGGGAAPAGGASEPPNKALEQTHGLRDYYRVLAANRQFRYLWCAEMIDNIGSWLSYVATLELVEQFSGGSGLAISGVVIIRFLPSLLLAPVCGVVADRVNRVGVLVVAAVIDAAVVCGLAAVPLVQAGQVAVLYALLALQFSAAAFYEPARKALVPVLVPADQLHLATTIDSFAWSITGAVGASVGGVVASRLGVSACFLVDAVTYLVAAWFAYGIPRELGAPDAVAKQLKKFSSMRQVELTGALGHEEPAPAGSHRPHSRSSVDASTAENGSHHAGTLTHAEHRHHHSPERKPKAWEPAGLEPAADLPALQEQEGASTLSGRGSGGSNGAAAGAAGQRDGGGAALLAAATGALAEGVRALQDGWAYMRCRENRDVAALVLMKCAAALTWGAVDILNVKFSQMKSMQWAGDSSTTLGLIFATVGLGCFVGPVLLNHLFPPYPASLRWGVAASYCLFFAGFALMLIAPNISLVLASTFVRAMGSAVLWVYSTLLMQQRVPNDYLGRISALEGAAYTIAESASSVFGGAAFDVLRLSLHHLLLILTTMAGVMAVGWSLYAWVANRSKAGARAGYLPVRQSDEG</sequence>
<gene>
    <name evidence="9" type="ORF">C2E21_2303</name>
</gene>
<protein>
    <submittedName>
        <fullName evidence="9">Major facilitator superfamily MFS_1</fullName>
    </submittedName>
</protein>
<evidence type="ECO:0000256" key="4">
    <source>
        <dbReference type="ARBA" id="ARBA00022692"/>
    </source>
</evidence>
<dbReference type="CDD" id="cd06173">
    <property type="entry name" value="MFS_MefA_like"/>
    <property type="match status" value="1"/>
</dbReference>
<reference evidence="9 10" key="1">
    <citation type="journal article" date="2018" name="Plant J.">
        <title>Genome sequences of Chlorella sorokiniana UTEX 1602 and Micractinium conductrix SAG 241.80: implications to maltose excretion by a green alga.</title>
        <authorList>
            <person name="Arriola M.B."/>
            <person name="Velmurugan N."/>
            <person name="Zhang Y."/>
            <person name="Plunkett M.H."/>
            <person name="Hondzo H."/>
            <person name="Barney B.M."/>
        </authorList>
    </citation>
    <scope>NUCLEOTIDE SEQUENCE [LARGE SCALE GENOMIC DNA]</scope>
    <source>
        <strain evidence="10">UTEX 1602</strain>
    </source>
</reference>
<evidence type="ECO:0000313" key="10">
    <source>
        <dbReference type="Proteomes" id="UP000239899"/>
    </source>
</evidence>
<evidence type="ECO:0000256" key="3">
    <source>
        <dbReference type="ARBA" id="ARBA00022475"/>
    </source>
</evidence>
<dbReference type="GO" id="GO:0005886">
    <property type="term" value="C:plasma membrane"/>
    <property type="evidence" value="ECO:0007669"/>
    <property type="project" value="UniProtKB-SubCell"/>
</dbReference>
<feature type="transmembrane region" description="Helical" evidence="8">
    <location>
        <begin position="544"/>
        <end position="566"/>
    </location>
</feature>
<feature type="compositionally biased region" description="Polar residues" evidence="7">
    <location>
        <begin position="267"/>
        <end position="277"/>
    </location>
</feature>
<dbReference type="SUPFAM" id="SSF103473">
    <property type="entry name" value="MFS general substrate transporter"/>
    <property type="match status" value="1"/>
</dbReference>
<comment type="subcellular location">
    <subcellularLocation>
        <location evidence="1">Cell membrane</location>
        <topology evidence="1">Multi-pass membrane protein</topology>
    </subcellularLocation>
</comment>
<evidence type="ECO:0000256" key="6">
    <source>
        <dbReference type="ARBA" id="ARBA00023136"/>
    </source>
</evidence>
<dbReference type="InterPro" id="IPR036259">
    <property type="entry name" value="MFS_trans_sf"/>
</dbReference>
<feature type="transmembrane region" description="Helical" evidence="8">
    <location>
        <begin position="451"/>
        <end position="471"/>
    </location>
</feature>